<evidence type="ECO:0000256" key="5">
    <source>
        <dbReference type="ARBA" id="ARBA00022989"/>
    </source>
</evidence>
<evidence type="ECO:0000256" key="1">
    <source>
        <dbReference type="ARBA" id="ARBA00004141"/>
    </source>
</evidence>
<dbReference type="PROSITE" id="PS00610">
    <property type="entry name" value="NA_NEUROTRAN_SYMP_1"/>
    <property type="match status" value="1"/>
</dbReference>
<keyword evidence="8" id="KW-0915">Sodium</keyword>
<reference evidence="13" key="1">
    <citation type="submission" date="2022-03" db="EMBL/GenBank/DDBJ databases">
        <authorList>
            <person name="Martin C."/>
        </authorList>
    </citation>
    <scope>NUCLEOTIDE SEQUENCE</scope>
</reference>
<evidence type="ECO:0000256" key="3">
    <source>
        <dbReference type="ARBA" id="ARBA00022448"/>
    </source>
</evidence>
<comment type="similarity">
    <text evidence="2 10">Belongs to the sodium:neurotransmitter symporter (SNF) (TC 2.A.22) family.</text>
</comment>
<feature type="transmembrane region" description="Helical" evidence="12">
    <location>
        <begin position="46"/>
        <end position="64"/>
    </location>
</feature>
<keyword evidence="5 12" id="KW-1133">Transmembrane helix</keyword>
<feature type="region of interest" description="Disordered" evidence="11">
    <location>
        <begin position="634"/>
        <end position="667"/>
    </location>
</feature>
<evidence type="ECO:0000256" key="7">
    <source>
        <dbReference type="ARBA" id="ARBA00023180"/>
    </source>
</evidence>
<protein>
    <recommendedName>
        <fullName evidence="10">Transporter</fullName>
    </recommendedName>
</protein>
<name>A0A8S4NZS7_OWEFU</name>
<evidence type="ECO:0000313" key="14">
    <source>
        <dbReference type="Proteomes" id="UP000749559"/>
    </source>
</evidence>
<dbReference type="PROSITE" id="PS50267">
    <property type="entry name" value="NA_NEUROTRAN_SYMP_3"/>
    <property type="match status" value="1"/>
</dbReference>
<feature type="disulfide bond" evidence="9">
    <location>
        <begin position="158"/>
        <end position="167"/>
    </location>
</feature>
<dbReference type="Pfam" id="PF00209">
    <property type="entry name" value="SNF"/>
    <property type="match status" value="2"/>
</dbReference>
<feature type="transmembrane region" description="Helical" evidence="12">
    <location>
        <begin position="337"/>
        <end position="362"/>
    </location>
</feature>
<dbReference type="OrthoDB" id="6581954at2759"/>
<evidence type="ECO:0000256" key="11">
    <source>
        <dbReference type="SAM" id="MobiDB-lite"/>
    </source>
</evidence>
<evidence type="ECO:0000256" key="6">
    <source>
        <dbReference type="ARBA" id="ARBA00023136"/>
    </source>
</evidence>
<accession>A0A8S4NZS7</accession>
<dbReference type="GO" id="GO:0046872">
    <property type="term" value="F:metal ion binding"/>
    <property type="evidence" value="ECO:0007669"/>
    <property type="project" value="UniProtKB-KW"/>
</dbReference>
<dbReference type="GO" id="GO:0005886">
    <property type="term" value="C:plasma membrane"/>
    <property type="evidence" value="ECO:0007669"/>
    <property type="project" value="TreeGrafter"/>
</dbReference>
<dbReference type="GO" id="GO:0005283">
    <property type="term" value="F:amino acid:sodium symporter activity"/>
    <property type="evidence" value="ECO:0007669"/>
    <property type="project" value="TreeGrafter"/>
</dbReference>
<dbReference type="InterPro" id="IPR037272">
    <property type="entry name" value="SNS_sf"/>
</dbReference>
<dbReference type="PANTHER" id="PTHR11616">
    <property type="entry name" value="SODIUM/CHLORIDE DEPENDENT TRANSPORTER"/>
    <property type="match status" value="1"/>
</dbReference>
<feature type="binding site" evidence="8">
    <location>
        <position position="449"/>
    </location>
    <ligand>
        <name>Na(+)</name>
        <dbReference type="ChEBI" id="CHEBI:29101"/>
        <label>1</label>
    </ligand>
</feature>
<keyword evidence="4 10" id="KW-0812">Transmembrane</keyword>
<dbReference type="SUPFAM" id="SSF161070">
    <property type="entry name" value="SNF-like"/>
    <property type="match status" value="1"/>
</dbReference>
<keyword evidence="9" id="KW-1015">Disulfide bond</keyword>
<organism evidence="13 14">
    <name type="scientific">Owenia fusiformis</name>
    <name type="common">Polychaete worm</name>
    <dbReference type="NCBI Taxonomy" id="6347"/>
    <lineage>
        <taxon>Eukaryota</taxon>
        <taxon>Metazoa</taxon>
        <taxon>Spiralia</taxon>
        <taxon>Lophotrochozoa</taxon>
        <taxon>Annelida</taxon>
        <taxon>Polychaeta</taxon>
        <taxon>Sedentaria</taxon>
        <taxon>Canalipalpata</taxon>
        <taxon>Sabellida</taxon>
        <taxon>Oweniida</taxon>
        <taxon>Oweniidae</taxon>
        <taxon>Owenia</taxon>
    </lineage>
</organism>
<evidence type="ECO:0000256" key="2">
    <source>
        <dbReference type="ARBA" id="ARBA00006459"/>
    </source>
</evidence>
<feature type="transmembrane region" description="Helical" evidence="12">
    <location>
        <begin position="419"/>
        <end position="445"/>
    </location>
</feature>
<sequence length="697" mass="77349">MPVPTFLKKFGILERCGIGSSEKPAVKEKKEKEPAGRAQWSSQTEFLLTCIGYSVGLGNVWRFPYLCYKNGGGAFLLPYMLMMVVIGFPLLFMEYSFGQYFGVGSLTIYKKVCPLFKGVGISYCVINAFVCIYYNVIIALSLYYLFGSFTSLMPWTHCNNAWNTEMCLDAHGMSKVVQDLIGINNTSNSTVEGTTTTIQTLVDVNGIGSSYNISGDYNMTSLNMTSALSLNKSARTSPTEEYWKYKLLNVNETIHGIDNIGNVRWHVCLCLLLAWILVVLIVCKGIKSSGKVVYFTATFPYLMLTVLVVRGVTLEGATDGILYFVTPVWSKLASPEVWFAAATQLFYATNIAWGGMLTMASYNTFHHNCFRDAIIINLVSFFTSLYAGFAVFSVIGYMAHENGQAVEDVIKSGPGLAFIVYPEALGLMPLAPMWSALFFFMLFLLGIGSQMVDFETVMTGLCDEFPVLNQTPLRRFLTACILATIFFCFGVTCVTQGGMYVLQLMDWYAAGFCVLVVAVCECLIINWFYGNEKFAGNIKEMLGDKPGWWWRICWKVISPVVIVAILIFSFVKYSGAKYGEYIYPGWADGIGWCMGLASIVPIGVVALYTLLTADAPTLKEKYILVTTPDKSIFENRDKASDNGSEDSEQLSPNSPELKQTPTTGDSMLMDDSIAVQEKLINKTNSTKHFDDIDDAKV</sequence>
<feature type="transmembrane region" description="Helical" evidence="12">
    <location>
        <begin position="263"/>
        <end position="283"/>
    </location>
</feature>
<keyword evidence="3 10" id="KW-0813">Transport</keyword>
<feature type="binding site" evidence="8">
    <location>
        <position position="445"/>
    </location>
    <ligand>
        <name>Na(+)</name>
        <dbReference type="ChEBI" id="CHEBI:29101"/>
        <label>1</label>
    </ligand>
</feature>
<comment type="subcellular location">
    <subcellularLocation>
        <location evidence="1">Membrane</location>
        <topology evidence="1">Multi-pass membrane protein</topology>
    </subcellularLocation>
</comment>
<evidence type="ECO:0000256" key="4">
    <source>
        <dbReference type="ARBA" id="ARBA00022692"/>
    </source>
</evidence>
<dbReference type="PRINTS" id="PR00176">
    <property type="entry name" value="NANEUSMPORT"/>
</dbReference>
<feature type="transmembrane region" description="Helical" evidence="12">
    <location>
        <begin position="76"/>
        <end position="97"/>
    </location>
</feature>
<keyword evidence="10" id="KW-0769">Symport</keyword>
<evidence type="ECO:0000313" key="13">
    <source>
        <dbReference type="EMBL" id="CAH1785349.1"/>
    </source>
</evidence>
<keyword evidence="6 12" id="KW-0472">Membrane</keyword>
<keyword evidence="14" id="KW-1185">Reference proteome</keyword>
<keyword evidence="7" id="KW-0325">Glycoprotein</keyword>
<feature type="transmembrane region" description="Helical" evidence="12">
    <location>
        <begin position="507"/>
        <end position="528"/>
    </location>
</feature>
<feature type="transmembrane region" description="Helical" evidence="12">
    <location>
        <begin position="118"/>
        <end position="146"/>
    </location>
</feature>
<feature type="transmembrane region" description="Helical" evidence="12">
    <location>
        <begin position="374"/>
        <end position="399"/>
    </location>
</feature>
<feature type="transmembrane region" description="Helical" evidence="12">
    <location>
        <begin position="476"/>
        <end position="501"/>
    </location>
</feature>
<feature type="binding site" evidence="8">
    <location>
        <position position="52"/>
    </location>
    <ligand>
        <name>Na(+)</name>
        <dbReference type="ChEBI" id="CHEBI:29101"/>
        <label>1</label>
    </ligand>
</feature>
<feature type="transmembrane region" description="Helical" evidence="12">
    <location>
        <begin position="589"/>
        <end position="611"/>
    </location>
</feature>
<dbReference type="AlphaFoldDB" id="A0A8S4NZS7"/>
<evidence type="ECO:0000256" key="10">
    <source>
        <dbReference type="RuleBase" id="RU003732"/>
    </source>
</evidence>
<gene>
    <name evidence="13" type="ORF">OFUS_LOCUS11419</name>
</gene>
<comment type="caution">
    <text evidence="13">The sequence shown here is derived from an EMBL/GenBank/DDBJ whole genome shotgun (WGS) entry which is preliminary data.</text>
</comment>
<evidence type="ECO:0000256" key="12">
    <source>
        <dbReference type="SAM" id="Phobius"/>
    </source>
</evidence>
<dbReference type="PANTHER" id="PTHR11616:SF321">
    <property type="entry name" value="SODIUM-DEPENDENT NUTRIENT AMINO ACID TRANSPORTER 1-RELATED"/>
    <property type="match status" value="1"/>
</dbReference>
<feature type="transmembrane region" description="Helical" evidence="12">
    <location>
        <begin position="292"/>
        <end position="312"/>
    </location>
</feature>
<feature type="transmembrane region" description="Helical" evidence="12">
    <location>
        <begin position="548"/>
        <end position="569"/>
    </location>
</feature>
<evidence type="ECO:0000256" key="8">
    <source>
        <dbReference type="PIRSR" id="PIRSR600175-1"/>
    </source>
</evidence>
<dbReference type="Proteomes" id="UP000749559">
    <property type="component" value="Unassembled WGS sequence"/>
</dbReference>
<proteinExistence type="inferred from homology"/>
<evidence type="ECO:0000256" key="9">
    <source>
        <dbReference type="PIRSR" id="PIRSR600175-2"/>
    </source>
</evidence>
<dbReference type="EMBL" id="CAIIXF020000006">
    <property type="protein sequence ID" value="CAH1785349.1"/>
    <property type="molecule type" value="Genomic_DNA"/>
</dbReference>
<feature type="compositionally biased region" description="Polar residues" evidence="11">
    <location>
        <begin position="649"/>
        <end position="665"/>
    </location>
</feature>
<dbReference type="InterPro" id="IPR000175">
    <property type="entry name" value="Na/ntran_symport"/>
</dbReference>
<feature type="binding site" evidence="8">
    <location>
        <position position="55"/>
    </location>
    <ligand>
        <name>Na(+)</name>
        <dbReference type="ChEBI" id="CHEBI:29101"/>
        <label>1</label>
    </ligand>
</feature>
<feature type="binding site" evidence="8">
    <location>
        <position position="59"/>
    </location>
    <ligand>
        <name>Na(+)</name>
        <dbReference type="ChEBI" id="CHEBI:29101"/>
        <label>1</label>
    </ligand>
</feature>
<keyword evidence="8" id="KW-0479">Metal-binding</keyword>
<dbReference type="GO" id="GO:0089718">
    <property type="term" value="P:amino acid import across plasma membrane"/>
    <property type="evidence" value="ECO:0007669"/>
    <property type="project" value="TreeGrafter"/>
</dbReference>